<feature type="compositionally biased region" description="Basic and acidic residues" evidence="4">
    <location>
        <begin position="771"/>
        <end position="795"/>
    </location>
</feature>
<dbReference type="SMART" id="SM00249">
    <property type="entry name" value="PHD"/>
    <property type="match status" value="1"/>
</dbReference>
<feature type="compositionally biased region" description="Acidic residues" evidence="4">
    <location>
        <begin position="818"/>
        <end position="835"/>
    </location>
</feature>
<reference evidence="6 7" key="1">
    <citation type="submission" date="2011-02" db="EMBL/GenBank/DDBJ databases">
        <title>The Genome Sequence of Sphaeroforma arctica JP610.</title>
        <authorList>
            <consortium name="The Broad Institute Genome Sequencing Platform"/>
            <person name="Russ C."/>
            <person name="Cuomo C."/>
            <person name="Young S.K."/>
            <person name="Zeng Q."/>
            <person name="Gargeya S."/>
            <person name="Alvarado L."/>
            <person name="Berlin A."/>
            <person name="Chapman S.B."/>
            <person name="Chen Z."/>
            <person name="Freedman E."/>
            <person name="Gellesch M."/>
            <person name="Goldberg J."/>
            <person name="Griggs A."/>
            <person name="Gujja S."/>
            <person name="Heilman E."/>
            <person name="Heiman D."/>
            <person name="Howarth C."/>
            <person name="Mehta T."/>
            <person name="Neiman D."/>
            <person name="Pearson M."/>
            <person name="Roberts A."/>
            <person name="Saif S."/>
            <person name="Shea T."/>
            <person name="Shenoy N."/>
            <person name="Sisk P."/>
            <person name="Stolte C."/>
            <person name="Sykes S."/>
            <person name="White J."/>
            <person name="Yandava C."/>
            <person name="Burger G."/>
            <person name="Gray M.W."/>
            <person name="Holland P.W.H."/>
            <person name="King N."/>
            <person name="Lang F.B.F."/>
            <person name="Roger A.J."/>
            <person name="Ruiz-Trillo I."/>
            <person name="Haas B."/>
            <person name="Nusbaum C."/>
            <person name="Birren B."/>
        </authorList>
    </citation>
    <scope>NUCLEOTIDE SEQUENCE [LARGE SCALE GENOMIC DNA]</scope>
    <source>
        <strain evidence="6 7">JP610</strain>
    </source>
</reference>
<feature type="compositionally biased region" description="Polar residues" evidence="4">
    <location>
        <begin position="325"/>
        <end position="354"/>
    </location>
</feature>
<feature type="region of interest" description="Disordered" evidence="4">
    <location>
        <begin position="2697"/>
        <end position="2743"/>
    </location>
</feature>
<feature type="compositionally biased region" description="Polar residues" evidence="4">
    <location>
        <begin position="1314"/>
        <end position="1332"/>
    </location>
</feature>
<dbReference type="GO" id="GO:0008270">
    <property type="term" value="F:zinc ion binding"/>
    <property type="evidence" value="ECO:0007669"/>
    <property type="project" value="UniProtKB-KW"/>
</dbReference>
<keyword evidence="2" id="KW-0863">Zinc-finger</keyword>
<feature type="region of interest" description="Disordered" evidence="4">
    <location>
        <begin position="2166"/>
        <end position="2224"/>
    </location>
</feature>
<dbReference type="CDD" id="cd20104">
    <property type="entry name" value="MBT_PHF20L1-like"/>
    <property type="match status" value="1"/>
</dbReference>
<feature type="compositionally biased region" description="Low complexity" evidence="4">
    <location>
        <begin position="849"/>
        <end position="859"/>
    </location>
</feature>
<feature type="compositionally biased region" description="Basic and acidic residues" evidence="4">
    <location>
        <begin position="309"/>
        <end position="318"/>
    </location>
</feature>
<dbReference type="Proteomes" id="UP000054560">
    <property type="component" value="Unassembled WGS sequence"/>
</dbReference>
<keyword evidence="1" id="KW-0479">Metal-binding</keyword>
<evidence type="ECO:0000259" key="5">
    <source>
        <dbReference type="SMART" id="SM00249"/>
    </source>
</evidence>
<dbReference type="SUPFAM" id="SSF54160">
    <property type="entry name" value="Chromo domain-like"/>
    <property type="match status" value="1"/>
</dbReference>
<sequence length="2941" mass="309185">MVNHIVVSPVGTAASLSTSEDVERIDGVAKCSALAHINTKNNRFNLDDKVLISLVPCIPVDPSSARHRQTRNSVPPHAIHSIVEKETVNTGKPKQKEKDVVPDGVNDNGGDDDVCERVVRNNAKRDDGFQKNGAVEVYDATDKLWYRTRIIEINRDRRPPTIRIHYPGFSKIFDEDISFYSARLRPAGSGSVARSVGANVRGDSATNTRVKANKEEPPAVATTKAEPHGNNSLVALIRPRKRTISNTSTNTGNNHEASTRGRKQAPSVEPERKHSGTNGNVHDSGKGSAVPGPSSVMSRFLYSRKRSRERSDDFDSARNARKRSASISSAELTKSHVSNGSSTHDTVNGHSESTVGAKRPRRTGAGSAALKSLFSYGRNMGDVKIDLEALEAEERERNGSENEKHGPGENDSIAHRTHVVPGNRPKSSGGGLRATGAGHTRGQGKQSIGGKPRQRHTSTSESVEGANDAVGRPVRERRMGNGSSALNSLFSYGPTMGDVVIDFAALETEEKEAEEKAEERRLKKPTRQSAESKAVDEGSGPDSTDMPQDGSNSRRKVQYTKNNRDSKVKARDIRNRISEGKTCKASARSRSQDTSSSTSAAVSDGATERVPRVRRRTGNGRAALKSLFSYGRTMGDVVIDTTLLKEEVDDSDKIDASGSEDKEKGRGSSRSKVGRVSSQVTSVGEKGGSARSAQNRSQPRGQGNKHERSLHKAGKASESGQESEGGVSGRRTRCKQEIERHARDTTRGANGREDRTDVRGRSVSADANGVGKERGGGLVRERVQPKRGSLGDDAKNSLFVDHPPWWEETVTLETGYDLSDEEVGDENEGDGESCDESLTMKKGQRTRTARSISTSSLTRGRNGTHTRIQARSRRKEGTNTGGKARTRTQSEAASAGASKSVGHSRTRTKSAGVEVQVDTEHNTKRSERPKRGLLGDEAKNALFIDHPPWYEATITLDTIDKLGGLDAFDGDVEGEEGTVAKAGSRKSSPHESGSEVDCKSGSGTETDSETESDECRPGRGCAVANKRVHESDNSEGAVESAGAPEGTREGDCAKGGAERKAMESHKQKIKDWASQERGTVGTSSASDMVGDVRDGTCTEPYSGVHGPEQSADAGEGAQQAGRGAQHGEAQTAGTSGRNTPKHVQETRTASVDTQAAAAAPGPVLTSASPTVSGNSPRGDERVQSEGKATGKVGVEPTSPVDVSARLAKVSSRPHESGHDRTAAEGYGANEACSRVVDKVNGDVGINDMDVDGKTNPVANTDASSILPEDSSRASPLITEDTKSKSSTSNANKEISSATQDMDGAQAATTAHFENVSTQVNNTNSDGTISMPPSSDHPACSTDPHNAANISKLGTDGNWTKQAPRDSNYTPAVDATAATADASTTLATDTPHGCAIGAFGTVAAASHEDDAVVEEGSLDGTLASVNLTSHKRHHWTPQALAMAMQGQHVGGHVFARWVDGVFYPVRVVGGTMSDTESNSDPASVEVSVKPSVGVSVTSDKAELDRRHSDSRGAAKRLGESVSGLSECRHSNKISAASGLKLTAGDQAAEASTTSGADTNGRLTIGESEKANSALKVNGWLYYDVDFRPILDSADSLEPLQKTASQDRNTNINAAQQQSQLSSPPPLLKLPTYITNTNTTTDANINTTTGTNTATTTGTSTSTGLNTNTTTNAIAANLKSMHVKRVPWTDIIVPDAALEAKVSENTRRDTKRGIKRARALQRNKDGSLDGRTAAARALKMSKLGKGVSVGTYRAGTSKHTKVCVPNVNSRGDADASAVTATNVIGGTDEGRSMRMRRNTTVSVSEGAEKETVPGHPRRSAGAVATGTPTDVNGSGAASVSGGEARRPARERGVGKSGGAGQKLRQSRLGAQQPAGASEQEAAVLAVATSGIKPATGEIATDGAVVKPQSAGEDSASTRGSQGVASQAPATGVYGTKRPVRTRTQGIKRPSDAAKKEPMADTSATAAAVAHAASPAVRGRRVSRSVSESSTHRASREHSSGKHARAQPKAKGAADVSSKADASSLSSTAAASTVGGANGEVSTSDRRVSGKSVLPHLPVLMTSRGKIDGRSSAARGASMIARVSAMNARASGRGARAGGQRSRQSRHMQQAAKHTAAETQTGAARATSTHLRHRHSSVSSQSSASGRQAAGKGLELDREVIAVSMLSGTGGRVRSRHSKDLAWGSNAGGVNDSLRSDGPLNMRRTKSEAVASSNDKSGAGASYKTSTGTCAATDMDTPWSAATSRKTSTHKPPMVERHVQCMCGGVAIVGKGMQCATCEHWSHDACVQLSARARQSATTRAEISTGTRSAVASPFTCFRCVRVPNPLLFRAEEILSEDLLPACATAAQLRSSVLNEGQAVHRAGAKSSTNVMPAQKPSHIRSQMSEPPMQGHPHASKCRLDGPRSMTELGLALPQTYAQTTGAEAHGQRLDSGTPRELSQKLGEKSLGSTCTGVTAPSIPPQACAHTHSPGSASANEEQPVRGPEPPPSRTVPFTQSTQTLNLAPHSGNSASVLATATANACVSVREDEAPQRRSFDHTSSPGIGLGAGMVRPLTTTISSDHAVPVTDAGQNYSTATHIAPFSGESNAGQTSAGGIRTKCDDPINTLQTTSNIKDEDDTWDSTLPRNPGSGPEYIAQKDLTEIASAVRVDLASRVAETSPTGDCVRADAMSSVNAGDNSKTYTPRAVYNSQATPAVTDLVHTRSVKSAQSDDGFLGNRESFSSSPSPPIPLSPTPSPSPTQSPAVVSSAPFRAESVCSDITMLANTLVLQPDMSTRQRTIAADGSGVAEFVDAESDRTATSDLRKVHLQRASTWQAYNLAKSRLRPVTLAVNACAHQLSRCRSALLSLPETVDMSPQLAGSSVEPIVSDSAYSQSQSAAPIEQSSSLINERGMPACDRAPPKQNTPPPSKLNSADYVSMLEQIEYWQETLLQNLEDTRGLISPI</sequence>
<feature type="compositionally biased region" description="Polar residues" evidence="4">
    <location>
        <begin position="1165"/>
        <end position="1175"/>
    </location>
</feature>
<feature type="region of interest" description="Disordered" evidence="4">
    <location>
        <begin position="1642"/>
        <end position="1662"/>
    </location>
</feature>
<dbReference type="RefSeq" id="XP_014153322.1">
    <property type="nucleotide sequence ID" value="XM_014297847.1"/>
</dbReference>
<feature type="region of interest" description="Disordered" evidence="4">
    <location>
        <begin position="86"/>
        <end position="114"/>
    </location>
</feature>
<feature type="compositionally biased region" description="Basic and acidic residues" evidence="4">
    <location>
        <begin position="1841"/>
        <end position="1851"/>
    </location>
</feature>
<feature type="compositionally biased region" description="Basic and acidic residues" evidence="4">
    <location>
        <begin position="988"/>
        <end position="998"/>
    </location>
</feature>
<feature type="compositionally biased region" description="Pro residues" evidence="4">
    <location>
        <begin position="2722"/>
        <end position="2737"/>
    </location>
</feature>
<feature type="region of interest" description="Disordered" evidence="4">
    <location>
        <begin position="2083"/>
        <end position="2149"/>
    </location>
</feature>
<dbReference type="Gene3D" id="3.30.40.10">
    <property type="entry name" value="Zinc/RING finger domain, C3HC4 (zinc finger)"/>
    <property type="match status" value="1"/>
</dbReference>
<keyword evidence="7" id="KW-1185">Reference proteome</keyword>
<feature type="region of interest" description="Disordered" evidence="4">
    <location>
        <begin position="1900"/>
        <end position="2047"/>
    </location>
</feature>
<gene>
    <name evidence="6" type="ORF">SARC_08187</name>
</gene>
<feature type="compositionally biased region" description="Low complexity" evidence="4">
    <location>
        <begin position="1108"/>
        <end position="1130"/>
    </location>
</feature>
<evidence type="ECO:0000256" key="2">
    <source>
        <dbReference type="ARBA" id="ARBA00022771"/>
    </source>
</evidence>
<feature type="region of interest" description="Disordered" evidence="4">
    <location>
        <begin position="2611"/>
        <end position="2630"/>
    </location>
</feature>
<feature type="compositionally biased region" description="Low complexity" evidence="4">
    <location>
        <begin position="244"/>
        <end position="254"/>
    </location>
</feature>
<feature type="region of interest" description="Disordered" evidence="4">
    <location>
        <begin position="976"/>
        <end position="1226"/>
    </location>
</feature>
<feature type="compositionally biased region" description="Basic and acidic residues" evidence="4">
    <location>
        <begin position="393"/>
        <end position="414"/>
    </location>
</feature>
<feature type="compositionally biased region" description="Basic and acidic residues" evidence="4">
    <location>
        <begin position="1212"/>
        <end position="1222"/>
    </location>
</feature>
<feature type="compositionally biased region" description="Polar residues" evidence="4">
    <location>
        <begin position="541"/>
        <end position="551"/>
    </location>
</feature>
<dbReference type="InterPro" id="IPR011011">
    <property type="entry name" value="Znf_FYVE_PHD"/>
</dbReference>
<dbReference type="EMBL" id="KQ242308">
    <property type="protein sequence ID" value="KNC79420.1"/>
    <property type="molecule type" value="Genomic_DNA"/>
</dbReference>
<feature type="compositionally biased region" description="Basic and acidic residues" evidence="4">
    <location>
        <begin position="734"/>
        <end position="760"/>
    </location>
</feature>
<feature type="region of interest" description="Disordered" evidence="4">
    <location>
        <begin position="1246"/>
        <end position="1367"/>
    </location>
</feature>
<feature type="compositionally biased region" description="Polar residues" evidence="4">
    <location>
        <begin position="1076"/>
        <end position="1086"/>
    </location>
</feature>
<organism evidence="6 7">
    <name type="scientific">Sphaeroforma arctica JP610</name>
    <dbReference type="NCBI Taxonomy" id="667725"/>
    <lineage>
        <taxon>Eukaryota</taxon>
        <taxon>Ichthyosporea</taxon>
        <taxon>Ichthyophonida</taxon>
        <taxon>Sphaeroforma</taxon>
    </lineage>
</organism>
<feature type="region of interest" description="Disordered" evidence="4">
    <location>
        <begin position="813"/>
        <end position="934"/>
    </location>
</feature>
<evidence type="ECO:0000256" key="1">
    <source>
        <dbReference type="ARBA" id="ARBA00022723"/>
    </source>
</evidence>
<dbReference type="InterPro" id="IPR013083">
    <property type="entry name" value="Znf_RING/FYVE/PHD"/>
</dbReference>
<feature type="region of interest" description="Disordered" evidence="4">
    <location>
        <begin position="2888"/>
        <end position="2910"/>
    </location>
</feature>
<evidence type="ECO:0000313" key="6">
    <source>
        <dbReference type="EMBL" id="KNC79420.1"/>
    </source>
</evidence>
<feature type="region of interest" description="Disordered" evidence="4">
    <location>
        <begin position="2443"/>
        <end position="2492"/>
    </location>
</feature>
<feature type="region of interest" description="Disordered" evidence="4">
    <location>
        <begin position="2417"/>
        <end position="2436"/>
    </location>
</feature>
<feature type="region of interest" description="Disordered" evidence="4">
    <location>
        <begin position="2359"/>
        <end position="2393"/>
    </location>
</feature>
<evidence type="ECO:0000313" key="7">
    <source>
        <dbReference type="Proteomes" id="UP000054560"/>
    </source>
</evidence>
<feature type="compositionally biased region" description="Polar residues" evidence="4">
    <location>
        <begin position="691"/>
        <end position="701"/>
    </location>
</feature>
<feature type="region of interest" description="Disordered" evidence="4">
    <location>
        <begin position="643"/>
        <end position="799"/>
    </location>
</feature>
<feature type="compositionally biased region" description="Low complexity" evidence="4">
    <location>
        <begin position="2134"/>
        <end position="2148"/>
    </location>
</feature>
<feature type="compositionally biased region" description="Basic residues" evidence="4">
    <location>
        <begin position="862"/>
        <end position="874"/>
    </location>
</feature>
<feature type="compositionally biased region" description="Basic and acidic residues" evidence="4">
    <location>
        <begin position="562"/>
        <end position="582"/>
    </location>
</feature>
<dbReference type="Gene3D" id="2.30.30.140">
    <property type="match status" value="1"/>
</dbReference>
<feature type="region of interest" description="Disordered" evidence="4">
    <location>
        <begin position="1494"/>
        <end position="1519"/>
    </location>
</feature>
<feature type="compositionally biased region" description="Polar residues" evidence="4">
    <location>
        <begin position="2581"/>
        <end position="2590"/>
    </location>
</feature>
<proteinExistence type="predicted"/>
<feature type="compositionally biased region" description="Polar residues" evidence="4">
    <location>
        <begin position="1289"/>
        <end position="1299"/>
    </location>
</feature>
<feature type="compositionally biased region" description="Basic and acidic residues" evidence="4">
    <location>
        <begin position="1498"/>
        <end position="1517"/>
    </location>
</feature>
<feature type="compositionally biased region" description="Basic and acidic residues" evidence="4">
    <location>
        <begin position="1987"/>
        <end position="1997"/>
    </location>
</feature>
<feature type="compositionally biased region" description="Basic and acidic residues" evidence="4">
    <location>
        <begin position="918"/>
        <end position="934"/>
    </location>
</feature>
<feature type="compositionally biased region" description="Low complexity" evidence="4">
    <location>
        <begin position="1831"/>
        <end position="1840"/>
    </location>
</feature>
<feature type="compositionally biased region" description="Basic and acidic residues" evidence="4">
    <location>
        <begin position="643"/>
        <end position="666"/>
    </location>
</feature>
<feature type="region of interest" description="Disordered" evidence="4">
    <location>
        <begin position="509"/>
        <end position="623"/>
    </location>
</feature>
<evidence type="ECO:0000256" key="4">
    <source>
        <dbReference type="SAM" id="MobiDB-lite"/>
    </source>
</evidence>
<protein>
    <recommendedName>
        <fullName evidence="5">Zinc finger PHD-type domain-containing protein</fullName>
    </recommendedName>
</protein>
<feature type="region of interest" description="Disordered" evidence="4">
    <location>
        <begin position="393"/>
        <end position="480"/>
    </location>
</feature>
<feature type="compositionally biased region" description="Low complexity" evidence="4">
    <location>
        <begin position="585"/>
        <end position="604"/>
    </location>
</feature>
<feature type="compositionally biased region" description="Basic and acidic residues" evidence="4">
    <location>
        <begin position="1946"/>
        <end position="1956"/>
    </location>
</feature>
<dbReference type="GeneID" id="25908691"/>
<feature type="region of interest" description="Disordered" evidence="4">
    <location>
        <begin position="2577"/>
        <end position="2602"/>
    </location>
</feature>
<feature type="compositionally biased region" description="Polar residues" evidence="4">
    <location>
        <begin position="1912"/>
        <end position="1926"/>
    </location>
</feature>
<feature type="region of interest" description="Disordered" evidence="4">
    <location>
        <begin position="2522"/>
        <end position="2541"/>
    </location>
</feature>
<feature type="region of interest" description="Disordered" evidence="4">
    <location>
        <begin position="1783"/>
        <end position="1873"/>
    </location>
</feature>
<dbReference type="SUPFAM" id="SSF57903">
    <property type="entry name" value="FYVE/PHD zinc finger"/>
    <property type="match status" value="1"/>
</dbReference>
<dbReference type="InterPro" id="IPR016197">
    <property type="entry name" value="Chromo-like_dom_sf"/>
</dbReference>
<feature type="compositionally biased region" description="Low complexity" evidence="4">
    <location>
        <begin position="2085"/>
        <end position="2099"/>
    </location>
</feature>
<accession>A0A0L0FRM1</accession>
<feature type="compositionally biased region" description="Basic and acidic residues" evidence="4">
    <location>
        <begin position="2522"/>
        <end position="2534"/>
    </location>
</feature>
<feature type="compositionally biased region" description="Low complexity" evidence="4">
    <location>
        <begin position="1957"/>
        <end position="1974"/>
    </location>
</feature>
<feature type="compositionally biased region" description="Basic and acidic residues" evidence="4">
    <location>
        <begin position="1046"/>
        <end position="1074"/>
    </location>
</feature>
<keyword evidence="3" id="KW-0862">Zinc</keyword>
<feature type="region of interest" description="Disordered" evidence="4">
    <location>
        <begin position="189"/>
        <end position="366"/>
    </location>
</feature>
<feature type="domain" description="Zinc finger PHD-type" evidence="5">
    <location>
        <begin position="2257"/>
        <end position="2318"/>
    </location>
</feature>
<evidence type="ECO:0000256" key="3">
    <source>
        <dbReference type="ARBA" id="ARBA00022833"/>
    </source>
</evidence>
<feature type="compositionally biased region" description="Low complexity" evidence="4">
    <location>
        <begin position="2006"/>
        <end position="2032"/>
    </location>
</feature>
<name>A0A0L0FRM1_9EUKA</name>
<feature type="compositionally biased region" description="Polar residues" evidence="4">
    <location>
        <begin position="1356"/>
        <end position="1367"/>
    </location>
</feature>
<dbReference type="InterPro" id="IPR001965">
    <property type="entry name" value="Znf_PHD"/>
</dbReference>